<dbReference type="AlphaFoldDB" id="A0A4Q9HCQ9"/>
<feature type="chain" id="PRO_5020278575" evidence="1">
    <location>
        <begin position="19"/>
        <end position="277"/>
    </location>
</feature>
<protein>
    <submittedName>
        <fullName evidence="2">DUF4138 domain-containing protein</fullName>
    </submittedName>
</protein>
<dbReference type="OrthoDB" id="1038500at2"/>
<comment type="caution">
    <text evidence="2">The sequence shown here is derived from an EMBL/GenBank/DDBJ whole genome shotgun (WGS) entry which is preliminary data.</text>
</comment>
<feature type="signal peptide" evidence="1">
    <location>
        <begin position="1"/>
        <end position="18"/>
    </location>
</feature>
<accession>A0A4Q9HCQ9</accession>
<reference evidence="2 3" key="1">
    <citation type="submission" date="2019-02" db="EMBL/GenBank/DDBJ databases">
        <title>Pedobacter kyonggii whole genome sequence analysis.</title>
        <authorList>
            <person name="Dahal R.H."/>
        </authorList>
    </citation>
    <scope>NUCLEOTIDE SEQUENCE [LARGE SCALE GENOMIC DNA]</scope>
    <source>
        <strain evidence="2 3">K-4-11-1</strain>
    </source>
</reference>
<dbReference type="EMBL" id="SIXF01000009">
    <property type="protein sequence ID" value="TBO42212.1"/>
    <property type="molecule type" value="Genomic_DNA"/>
</dbReference>
<dbReference type="Proteomes" id="UP000291819">
    <property type="component" value="Unassembled WGS sequence"/>
</dbReference>
<keyword evidence="3" id="KW-1185">Reference proteome</keyword>
<dbReference type="InterPro" id="IPR022298">
    <property type="entry name" value="Conjug_transposon_TraN"/>
</dbReference>
<evidence type="ECO:0000256" key="1">
    <source>
        <dbReference type="SAM" id="SignalP"/>
    </source>
</evidence>
<sequence>MKQLFLALLLLSSPYIFAQNPGQRLLQNLPCITVSSGSSIHFRSPEPILYADISDPRIRGDLPVKNVLRIKIPVDSPSKTIKEALSGIVTIIGESFMAQYRLSSQASGSGAAITDIEILPSAMVPLDPQRQRISTAAIRGHAMDMLRSRGNLALRKTASMGISARLNQVFCIDQLIFLDLSFENHSQLSYDAELLRMSIEDKKINKATNHQSVEIRPVWSLYPLQRFNKSFRNIYVIDKLTFSADKLLELTMSEKQPSARTVSLKIKYGDLLGADTF</sequence>
<evidence type="ECO:0000313" key="2">
    <source>
        <dbReference type="EMBL" id="TBO42212.1"/>
    </source>
</evidence>
<gene>
    <name evidence="2" type="ORF">EYS08_11845</name>
</gene>
<proteinExistence type="predicted"/>
<dbReference type="Pfam" id="PF13595">
    <property type="entry name" value="DUF4138"/>
    <property type="match status" value="1"/>
</dbReference>
<keyword evidence="1" id="KW-0732">Signal</keyword>
<dbReference type="RefSeq" id="WP_131030231.1">
    <property type="nucleotide sequence ID" value="NZ_SIXF01000009.1"/>
</dbReference>
<name>A0A4Q9HCQ9_9SPHI</name>
<evidence type="ECO:0000313" key="3">
    <source>
        <dbReference type="Proteomes" id="UP000291819"/>
    </source>
</evidence>
<organism evidence="2 3">
    <name type="scientific">Pedobacter kyonggii</name>
    <dbReference type="NCBI Taxonomy" id="1926871"/>
    <lineage>
        <taxon>Bacteria</taxon>
        <taxon>Pseudomonadati</taxon>
        <taxon>Bacteroidota</taxon>
        <taxon>Sphingobacteriia</taxon>
        <taxon>Sphingobacteriales</taxon>
        <taxon>Sphingobacteriaceae</taxon>
        <taxon>Pedobacter</taxon>
    </lineage>
</organism>